<keyword evidence="2" id="KW-1185">Reference proteome</keyword>
<name>A0A2T3Z8S3_TRIA4</name>
<dbReference type="EMBL" id="KZ679261">
    <property type="protein sequence ID" value="PTB41208.1"/>
    <property type="molecule type" value="Genomic_DNA"/>
</dbReference>
<evidence type="ECO:0008006" key="3">
    <source>
        <dbReference type="Google" id="ProtNLM"/>
    </source>
</evidence>
<evidence type="ECO:0000313" key="1">
    <source>
        <dbReference type="EMBL" id="PTB41208.1"/>
    </source>
</evidence>
<reference evidence="1 2" key="1">
    <citation type="submission" date="2016-07" db="EMBL/GenBank/DDBJ databases">
        <title>Multiple horizontal gene transfer events from other fungi enriched the ability of initially mycotrophic Trichoderma (Ascomycota) to feed on dead plant biomass.</title>
        <authorList>
            <consortium name="DOE Joint Genome Institute"/>
            <person name="Aerts A."/>
            <person name="Atanasova L."/>
            <person name="Chenthamara K."/>
            <person name="Zhang J."/>
            <person name="Grujic M."/>
            <person name="Henrissat B."/>
            <person name="Kuo A."/>
            <person name="Salamov A."/>
            <person name="Lipzen A."/>
            <person name="Labutti K."/>
            <person name="Barry K."/>
            <person name="Miao Y."/>
            <person name="Rahimi M.J."/>
            <person name="Shen Q."/>
            <person name="Grigoriev I.V."/>
            <person name="Kubicek C.P."/>
            <person name="Druzhinina I.S."/>
        </authorList>
    </citation>
    <scope>NUCLEOTIDE SEQUENCE [LARGE SCALE GENOMIC DNA]</scope>
    <source>
        <strain evidence="1 2">CBS 433.97</strain>
    </source>
</reference>
<dbReference type="AlphaFoldDB" id="A0A2T3Z8S3"/>
<dbReference type="InterPro" id="IPR032675">
    <property type="entry name" value="LRR_dom_sf"/>
</dbReference>
<gene>
    <name evidence="1" type="ORF">M441DRAFT_36624</name>
</gene>
<dbReference type="SUPFAM" id="SSF52047">
    <property type="entry name" value="RNI-like"/>
    <property type="match status" value="1"/>
</dbReference>
<dbReference type="Gene3D" id="3.80.10.10">
    <property type="entry name" value="Ribonuclease Inhibitor"/>
    <property type="match status" value="1"/>
</dbReference>
<accession>A0A2T3Z8S3</accession>
<proteinExistence type="predicted"/>
<dbReference type="Proteomes" id="UP000240493">
    <property type="component" value="Unassembled WGS sequence"/>
</dbReference>
<evidence type="ECO:0000313" key="2">
    <source>
        <dbReference type="Proteomes" id="UP000240493"/>
    </source>
</evidence>
<protein>
    <recommendedName>
        <fullName evidence="3">F-box domain-containing protein</fullName>
    </recommendedName>
</protein>
<dbReference type="OrthoDB" id="5410873at2759"/>
<organism evidence="1 2">
    <name type="scientific">Trichoderma asperellum (strain ATCC 204424 / CBS 433.97 / NBRC 101777)</name>
    <dbReference type="NCBI Taxonomy" id="1042311"/>
    <lineage>
        <taxon>Eukaryota</taxon>
        <taxon>Fungi</taxon>
        <taxon>Dikarya</taxon>
        <taxon>Ascomycota</taxon>
        <taxon>Pezizomycotina</taxon>
        <taxon>Sordariomycetes</taxon>
        <taxon>Hypocreomycetidae</taxon>
        <taxon>Hypocreales</taxon>
        <taxon>Hypocreaceae</taxon>
        <taxon>Trichoderma</taxon>
    </lineage>
</organism>
<sequence length="438" mass="50749">MQSLLPRTTTLLAAAEGTIWIPWPRLWLPQPGYGEPFSSSIINLLDIGDKIHLSATCKSYRNQLLPENFTTIRFTSDEVSEASALAAVEAYGQYTKAIEFTCQCDHQESPAPTEPSLPPTACEVLKGLLTPNLHTVRLKFDFNLDDDEPDVYVYFDFEENADQVRFYERSYKWRALMNETWEALVTNTSMRELILNELPPKQTSAYSTDVFRQFLSQLESATFHIFGGEDYAGLRLTITSGGQDFFERLDDSFFHHMRRLKHLHIQASDIIGNDYYIPFPLKSESLPLLQSLKLENFFISSELVSFIQGHAQVLRSLHLNECFSDEYLSWAEFFDQVYKAKPSLAELVYGHNKAPFMTKEIERWVRDKSVLQRVRQRLKAYATLNVFRQGGFDPDEGRLYFEEDIDVMRFNQGDDERAYFRLMELVNDNKAEAKFDSR</sequence>